<keyword evidence="1" id="KW-1133">Transmembrane helix</keyword>
<gene>
    <name evidence="2" type="ORF">DIZ79_09045</name>
</gene>
<feature type="transmembrane region" description="Helical" evidence="1">
    <location>
        <begin position="175"/>
        <end position="198"/>
    </location>
</feature>
<evidence type="ECO:0000313" key="3">
    <source>
        <dbReference type="Proteomes" id="UP000255508"/>
    </source>
</evidence>
<dbReference type="Pfam" id="PF11783">
    <property type="entry name" value="Cytochrome_cB"/>
    <property type="match status" value="1"/>
</dbReference>
<evidence type="ECO:0000313" key="2">
    <source>
        <dbReference type="EMBL" id="RDH90488.1"/>
    </source>
</evidence>
<keyword evidence="1" id="KW-0472">Membrane</keyword>
<dbReference type="SUPFAM" id="SSF48695">
    <property type="entry name" value="Multiheme cytochromes"/>
    <property type="match status" value="1"/>
</dbReference>
<dbReference type="EMBL" id="QFXD01000160">
    <property type="protein sequence ID" value="RDH90488.1"/>
    <property type="molecule type" value="Genomic_DNA"/>
</dbReference>
<reference evidence="2 3" key="1">
    <citation type="journal article" date="2018" name="ISME J.">
        <title>Endosymbiont genomes yield clues of tubeworm success.</title>
        <authorList>
            <person name="Li Y."/>
            <person name="Liles M.R."/>
            <person name="Halanych K.M."/>
        </authorList>
    </citation>
    <scope>NUCLEOTIDE SEQUENCE [LARGE SCALE GENOMIC DNA]</scope>
    <source>
        <strain evidence="2">A1422</strain>
    </source>
</reference>
<sequence length="205" mass="23317">MKDENGYVTYVTKKGTFEWGENLVPEYAWLSGEIRYQELEDRLDPNSVVPINTFKGDYDDPGARIWPFKIMRGKQPYDKGNNTLVISHLFGKDSEAYWKSFNWNRAIKAAMDAAGTDYSGEYGFIETTMHWPLSHMVAPKEEALGCDECHSRNGRLAELTGFYMPGRDKSDLLDIVGWLAVLGTLGGVSFHGVVRIFFSRKRRNG</sequence>
<accession>A0A370DX29</accession>
<dbReference type="InterPro" id="IPR036280">
    <property type="entry name" value="Multihaem_cyt_sf"/>
</dbReference>
<dbReference type="Proteomes" id="UP000255508">
    <property type="component" value="Unassembled WGS sequence"/>
</dbReference>
<proteinExistence type="predicted"/>
<organism evidence="2 3">
    <name type="scientific">endosymbiont of Lamellibrachia luymesi</name>
    <dbReference type="NCBI Taxonomy" id="2200907"/>
    <lineage>
        <taxon>Bacteria</taxon>
        <taxon>Pseudomonadati</taxon>
        <taxon>Pseudomonadota</taxon>
        <taxon>Gammaproteobacteria</taxon>
        <taxon>sulfur-oxidizing symbionts</taxon>
    </lineage>
</organism>
<evidence type="ECO:0008006" key="4">
    <source>
        <dbReference type="Google" id="ProtNLM"/>
    </source>
</evidence>
<dbReference type="AlphaFoldDB" id="A0A370DX29"/>
<comment type="caution">
    <text evidence="2">The sequence shown here is derived from an EMBL/GenBank/DDBJ whole genome shotgun (WGS) entry which is preliminary data.</text>
</comment>
<evidence type="ECO:0000256" key="1">
    <source>
        <dbReference type="SAM" id="Phobius"/>
    </source>
</evidence>
<keyword evidence="1" id="KW-0812">Transmembrane</keyword>
<dbReference type="InterPro" id="IPR024673">
    <property type="entry name" value="Octahem_Cyt_c"/>
</dbReference>
<protein>
    <recommendedName>
        <fullName evidence="4">Cytochrome C</fullName>
    </recommendedName>
</protein>
<name>A0A370DX29_9GAMM</name>